<gene>
    <name evidence="2" type="ORF">QL112_000880</name>
</gene>
<keyword evidence="1" id="KW-1133">Transmembrane helix</keyword>
<dbReference type="Proteomes" id="UP001300348">
    <property type="component" value="Chromosome"/>
</dbReference>
<keyword evidence="3" id="KW-1185">Reference proteome</keyword>
<keyword evidence="1" id="KW-0472">Membrane</keyword>
<protein>
    <submittedName>
        <fullName evidence="2">Uncharacterized protein</fullName>
    </submittedName>
</protein>
<feature type="transmembrane region" description="Helical" evidence="1">
    <location>
        <begin position="44"/>
        <end position="66"/>
    </location>
</feature>
<reference evidence="2 3" key="1">
    <citation type="journal article" date="2023" name="Access Microbiol">
        <title>The genome of a steinernematid-associated Pseudomonas piscis bacterium encodes the biosynthesis of insect toxins.</title>
        <authorList>
            <person name="Awori R.M."/>
            <person name="Hendre P."/>
            <person name="Amugune N.O."/>
        </authorList>
    </citation>
    <scope>NUCLEOTIDE SEQUENCE [LARGE SCALE GENOMIC DNA]</scope>
    <source>
        <strain evidence="2 3">97</strain>
    </source>
</reference>
<evidence type="ECO:0000313" key="3">
    <source>
        <dbReference type="Proteomes" id="UP001300348"/>
    </source>
</evidence>
<proteinExistence type="predicted"/>
<dbReference type="GeneID" id="88854067"/>
<keyword evidence="1" id="KW-0812">Transmembrane</keyword>
<sequence length="105" mass="12032">MEKVTEELMIEHGFTLKEINQIKSASQRSGHDIKKEIMILSNGFYGLILGLIIIFSFFISVVVFVTDVNYSSVIPTIFISLFFALFSSSPKLKYKSFMFLRKHKG</sequence>
<evidence type="ECO:0000313" key="2">
    <source>
        <dbReference type="EMBL" id="WNH02337.1"/>
    </source>
</evidence>
<organism evidence="2 3">
    <name type="scientific">Xenorhabdus griffiniae</name>
    <dbReference type="NCBI Taxonomy" id="351672"/>
    <lineage>
        <taxon>Bacteria</taxon>
        <taxon>Pseudomonadati</taxon>
        <taxon>Pseudomonadota</taxon>
        <taxon>Gammaproteobacteria</taxon>
        <taxon>Enterobacterales</taxon>
        <taxon>Morganellaceae</taxon>
        <taxon>Xenorhabdus</taxon>
    </lineage>
</organism>
<feature type="transmembrane region" description="Helical" evidence="1">
    <location>
        <begin position="72"/>
        <end position="92"/>
    </location>
</feature>
<dbReference type="RefSeq" id="WP_189760979.1">
    <property type="nucleotide sequence ID" value="NZ_CAWPOQ010000019.1"/>
</dbReference>
<name>A0ABY9XI96_9GAMM</name>
<evidence type="ECO:0000256" key="1">
    <source>
        <dbReference type="SAM" id="Phobius"/>
    </source>
</evidence>
<dbReference type="EMBL" id="CP133647">
    <property type="protein sequence ID" value="WNH02337.1"/>
    <property type="molecule type" value="Genomic_DNA"/>
</dbReference>
<accession>A0ABY9XI96</accession>